<evidence type="ECO:0000313" key="3">
    <source>
        <dbReference type="RefSeq" id="XP_021300715.1"/>
    </source>
</evidence>
<dbReference type="InterPro" id="IPR036047">
    <property type="entry name" value="F-box-like_dom_sf"/>
</dbReference>
<dbReference type="InterPro" id="IPR001810">
    <property type="entry name" value="F-box_dom"/>
</dbReference>
<dbReference type="PANTHER" id="PTHR34223">
    <property type="entry name" value="OS11G0201299 PROTEIN"/>
    <property type="match status" value="1"/>
</dbReference>
<dbReference type="InterPro" id="IPR053781">
    <property type="entry name" value="F-box_AtFBL13-like"/>
</dbReference>
<keyword evidence="2" id="KW-1185">Reference proteome</keyword>
<feature type="domain" description="F-box" evidence="1">
    <location>
        <begin position="79"/>
        <end position="115"/>
    </location>
</feature>
<sequence length="315" mass="35592">MAPLNSSAKSLILDHTGATSVRGYRFHVQTPGLVSLCLPGSIDIEDVSSLAVSSVFFSFGFKCALKRYREVVMDGTDDIDRISSLPESLLLHILSFLPAKDAVRTALIAPRFGHLWAFLPTLSFNFCSYQNCKTRAYDHGPEYNENFLDFLYYLLLLHQSNTIDKFHLDLELNFCHKMDEGTCSNPDHQEKNVTVLHLDFVGCGLAEPNASYRLPKYVFSRGSLDDNIMDRILSGCSVLGELSLLDCHGLSRLPFRNPGIKSLAVKIWYERQRLEISCPNIVSLDLSGEIDYLDLVDVSSMILFAEEKNFLYVWR</sequence>
<dbReference type="Pfam" id="PF00646">
    <property type="entry name" value="F-box"/>
    <property type="match status" value="1"/>
</dbReference>
<dbReference type="GeneID" id="110429147"/>
<dbReference type="AlphaFoldDB" id="A0A6J1BN16"/>
<organism evidence="2 3">
    <name type="scientific">Herrania umbratica</name>
    <dbReference type="NCBI Taxonomy" id="108875"/>
    <lineage>
        <taxon>Eukaryota</taxon>
        <taxon>Viridiplantae</taxon>
        <taxon>Streptophyta</taxon>
        <taxon>Embryophyta</taxon>
        <taxon>Tracheophyta</taxon>
        <taxon>Spermatophyta</taxon>
        <taxon>Magnoliopsida</taxon>
        <taxon>eudicotyledons</taxon>
        <taxon>Gunneridae</taxon>
        <taxon>Pentapetalae</taxon>
        <taxon>rosids</taxon>
        <taxon>malvids</taxon>
        <taxon>Malvales</taxon>
        <taxon>Malvaceae</taxon>
        <taxon>Byttnerioideae</taxon>
        <taxon>Herrania</taxon>
    </lineage>
</organism>
<dbReference type="PANTHER" id="PTHR34223:SF51">
    <property type="entry name" value="OS06G0556300 PROTEIN"/>
    <property type="match status" value="1"/>
</dbReference>
<dbReference type="PROSITE" id="PS50181">
    <property type="entry name" value="FBOX"/>
    <property type="match status" value="1"/>
</dbReference>
<reference evidence="3" key="1">
    <citation type="submission" date="2025-08" db="UniProtKB">
        <authorList>
            <consortium name="RefSeq"/>
        </authorList>
    </citation>
    <scope>IDENTIFICATION</scope>
    <source>
        <tissue evidence="3">Leaf</tissue>
    </source>
</reference>
<dbReference type="InterPro" id="IPR053197">
    <property type="entry name" value="F-box_SCFL_complex_component"/>
</dbReference>
<evidence type="ECO:0000259" key="1">
    <source>
        <dbReference type="PROSITE" id="PS50181"/>
    </source>
</evidence>
<evidence type="ECO:0000313" key="2">
    <source>
        <dbReference type="Proteomes" id="UP000504621"/>
    </source>
</evidence>
<dbReference type="RefSeq" id="XP_021300715.1">
    <property type="nucleotide sequence ID" value="XM_021445040.1"/>
</dbReference>
<dbReference type="CDD" id="cd22160">
    <property type="entry name" value="F-box_AtFBL13-like"/>
    <property type="match status" value="1"/>
</dbReference>
<accession>A0A6J1BN16</accession>
<dbReference type="SUPFAM" id="SSF81383">
    <property type="entry name" value="F-box domain"/>
    <property type="match status" value="1"/>
</dbReference>
<gene>
    <name evidence="3" type="primary">LOC110429147</name>
</gene>
<name>A0A6J1BN16_9ROSI</name>
<protein>
    <submittedName>
        <fullName evidence="3">F-box/LRR-repeat protein At3g18150</fullName>
    </submittedName>
</protein>
<proteinExistence type="predicted"/>
<dbReference type="Proteomes" id="UP000504621">
    <property type="component" value="Unplaced"/>
</dbReference>
<dbReference type="Gene3D" id="1.20.1280.50">
    <property type="match status" value="1"/>
</dbReference>
<dbReference type="OrthoDB" id="1939276at2759"/>